<organism evidence="1 2">
    <name type="scientific">Mythimna loreyi</name>
    <dbReference type="NCBI Taxonomy" id="667449"/>
    <lineage>
        <taxon>Eukaryota</taxon>
        <taxon>Metazoa</taxon>
        <taxon>Ecdysozoa</taxon>
        <taxon>Arthropoda</taxon>
        <taxon>Hexapoda</taxon>
        <taxon>Insecta</taxon>
        <taxon>Pterygota</taxon>
        <taxon>Neoptera</taxon>
        <taxon>Endopterygota</taxon>
        <taxon>Lepidoptera</taxon>
        <taxon>Glossata</taxon>
        <taxon>Ditrysia</taxon>
        <taxon>Noctuoidea</taxon>
        <taxon>Noctuidae</taxon>
        <taxon>Noctuinae</taxon>
        <taxon>Hadenini</taxon>
        <taxon>Mythimna</taxon>
    </lineage>
</organism>
<gene>
    <name evidence="1" type="ORF">PYW08_007482</name>
</gene>
<dbReference type="Proteomes" id="UP001231649">
    <property type="component" value="Chromosome 20"/>
</dbReference>
<comment type="caution">
    <text evidence="1">The sequence shown here is derived from an EMBL/GenBank/DDBJ whole genome shotgun (WGS) entry which is preliminary data.</text>
</comment>
<keyword evidence="2" id="KW-1185">Reference proteome</keyword>
<protein>
    <submittedName>
        <fullName evidence="1">Uncharacterized protein</fullName>
    </submittedName>
</protein>
<evidence type="ECO:0000313" key="1">
    <source>
        <dbReference type="EMBL" id="KAJ8713862.1"/>
    </source>
</evidence>
<name>A0ACC2QGX3_9NEOP</name>
<dbReference type="EMBL" id="CM056796">
    <property type="protein sequence ID" value="KAJ8713862.1"/>
    <property type="molecule type" value="Genomic_DNA"/>
</dbReference>
<sequence>MDLEDAITVTKIEIQGVPCHLMISWKVDTFEVFLFLKDKLWKGRFSQNRLLGFSKNLHMSTTEYFSNVKKCLSHGRSNYLYELKGGFFYWKRRLQGSLVIEGFMPMELDRSPKHARPNLIKILTAMNKHMKQKVHTLEYRFQVIKTEYQRCLKDTEEFLSLKIQMEKTLCEKFLSLLSVKRSRLGFVNSKQKNKNNNERETGVW</sequence>
<evidence type="ECO:0000313" key="2">
    <source>
        <dbReference type="Proteomes" id="UP001231649"/>
    </source>
</evidence>
<accession>A0ACC2QGX3</accession>
<proteinExistence type="predicted"/>
<reference evidence="1" key="1">
    <citation type="submission" date="2023-03" db="EMBL/GenBank/DDBJ databases">
        <title>Chromosome-level genomes of two armyworms, Mythimna separata and Mythimna loreyi, provide insights into the biosynthesis and reception of sex pheromones.</title>
        <authorList>
            <person name="Zhao H."/>
        </authorList>
    </citation>
    <scope>NUCLEOTIDE SEQUENCE</scope>
    <source>
        <strain evidence="1">BeijingLab</strain>
    </source>
</reference>